<evidence type="ECO:0000313" key="2">
    <source>
        <dbReference type="EMBL" id="GFN75236.1"/>
    </source>
</evidence>
<protein>
    <submittedName>
        <fullName evidence="2">Uncharacterized protein</fullName>
    </submittedName>
</protein>
<proteinExistence type="predicted"/>
<keyword evidence="3" id="KW-1185">Reference proteome</keyword>
<gene>
    <name evidence="2" type="ORF">PoB_000174200</name>
</gene>
<evidence type="ECO:0000256" key="1">
    <source>
        <dbReference type="SAM" id="MobiDB-lite"/>
    </source>
</evidence>
<reference evidence="2 3" key="1">
    <citation type="journal article" date="2021" name="Elife">
        <title>Chloroplast acquisition without the gene transfer in kleptoplastic sea slugs, Plakobranchus ocellatus.</title>
        <authorList>
            <person name="Maeda T."/>
            <person name="Takahashi S."/>
            <person name="Yoshida T."/>
            <person name="Shimamura S."/>
            <person name="Takaki Y."/>
            <person name="Nagai Y."/>
            <person name="Toyoda A."/>
            <person name="Suzuki Y."/>
            <person name="Arimoto A."/>
            <person name="Ishii H."/>
            <person name="Satoh N."/>
            <person name="Nishiyama T."/>
            <person name="Hasebe M."/>
            <person name="Maruyama T."/>
            <person name="Minagawa J."/>
            <person name="Obokata J."/>
            <person name="Shigenobu S."/>
        </authorList>
    </citation>
    <scope>NUCLEOTIDE SEQUENCE [LARGE SCALE GENOMIC DNA]</scope>
</reference>
<sequence>MRFTNSISLQITFSGEQEPTRQERGSSWQMSCRINGFHTEAVSGKWQVARYSLVMSQNTQRVHINIRPDALGSIKPKAFRPYVRPGRRLQVLNPLQKGPYRSQAGFAIPVPPTFQAPSSLEKEYKTSRTSMGTRSGNHQQYTR</sequence>
<comment type="caution">
    <text evidence="2">The sequence shown here is derived from an EMBL/GenBank/DDBJ whole genome shotgun (WGS) entry which is preliminary data.</text>
</comment>
<feature type="compositionally biased region" description="Polar residues" evidence="1">
    <location>
        <begin position="127"/>
        <end position="143"/>
    </location>
</feature>
<feature type="region of interest" description="Disordered" evidence="1">
    <location>
        <begin position="117"/>
        <end position="143"/>
    </location>
</feature>
<organism evidence="2 3">
    <name type="scientific">Plakobranchus ocellatus</name>
    <dbReference type="NCBI Taxonomy" id="259542"/>
    <lineage>
        <taxon>Eukaryota</taxon>
        <taxon>Metazoa</taxon>
        <taxon>Spiralia</taxon>
        <taxon>Lophotrochozoa</taxon>
        <taxon>Mollusca</taxon>
        <taxon>Gastropoda</taxon>
        <taxon>Heterobranchia</taxon>
        <taxon>Euthyneura</taxon>
        <taxon>Panpulmonata</taxon>
        <taxon>Sacoglossa</taxon>
        <taxon>Placobranchoidea</taxon>
        <taxon>Plakobranchidae</taxon>
        <taxon>Plakobranchus</taxon>
    </lineage>
</organism>
<dbReference type="EMBL" id="BLXT01000255">
    <property type="protein sequence ID" value="GFN75236.1"/>
    <property type="molecule type" value="Genomic_DNA"/>
</dbReference>
<dbReference type="Proteomes" id="UP000735302">
    <property type="component" value="Unassembled WGS sequence"/>
</dbReference>
<name>A0AAV3XYM5_9GAST</name>
<accession>A0AAV3XYM5</accession>
<evidence type="ECO:0000313" key="3">
    <source>
        <dbReference type="Proteomes" id="UP000735302"/>
    </source>
</evidence>
<dbReference type="AlphaFoldDB" id="A0AAV3XYM5"/>